<keyword evidence="2" id="KW-0812">Transmembrane</keyword>
<dbReference type="Pfam" id="PF08666">
    <property type="entry name" value="SAF"/>
    <property type="match status" value="1"/>
</dbReference>
<dbReference type="Pfam" id="PF16976">
    <property type="entry name" value="RcpC"/>
    <property type="match status" value="1"/>
</dbReference>
<evidence type="ECO:0000313" key="5">
    <source>
        <dbReference type="Proteomes" id="UP000246077"/>
    </source>
</evidence>
<accession>A0A317DUV5</accession>
<keyword evidence="2" id="KW-0472">Membrane</keyword>
<feature type="transmembrane region" description="Helical" evidence="2">
    <location>
        <begin position="16"/>
        <end position="37"/>
    </location>
</feature>
<feature type="domain" description="SAF" evidence="3">
    <location>
        <begin position="61"/>
        <end position="122"/>
    </location>
</feature>
<sequence length="303" mass="31542">MDFRSQGRGPMGRSKFRLILGVVLVAVAIGLIAYGAMTLRRPPPAAVPGQVATAQPREDLVPIVVALRDIGRGEKIEQAKLSVLRVQAPAPAGSFSDLRSAIGAVALSALPAGQIVLQNSILAPGDGTKPGLSVLVPEGMRAVALRVNDEVAVGNFLRADDLVDIQLVLANTALGPAEEGGNPERRESRVVLQALRVLSVGEALTEEAGDRAIRMQNITVAVTSEQALVLAVAKQSGAFYLALRNPTDTAEQQVKPVRLEDLTGAPRPEPAADSGSALPTPAVVAPRQVEVILGTNTGKQAVP</sequence>
<evidence type="ECO:0000256" key="2">
    <source>
        <dbReference type="SAM" id="Phobius"/>
    </source>
</evidence>
<dbReference type="InterPro" id="IPR031571">
    <property type="entry name" value="RcpC_dom"/>
</dbReference>
<dbReference type="AlphaFoldDB" id="A0A317DUV5"/>
<evidence type="ECO:0000256" key="1">
    <source>
        <dbReference type="SAM" id="MobiDB-lite"/>
    </source>
</evidence>
<gene>
    <name evidence="4" type="primary">cpaB</name>
    <name evidence="4" type="ORF">DKG75_21690</name>
</gene>
<dbReference type="InterPro" id="IPR013974">
    <property type="entry name" value="SAF"/>
</dbReference>
<dbReference type="InterPro" id="IPR017592">
    <property type="entry name" value="Pilus_assmbl_Flp-typ_CpaB"/>
</dbReference>
<evidence type="ECO:0000259" key="3">
    <source>
        <dbReference type="SMART" id="SM00858"/>
    </source>
</evidence>
<dbReference type="Proteomes" id="UP000246077">
    <property type="component" value="Unassembled WGS sequence"/>
</dbReference>
<comment type="caution">
    <text evidence="4">The sequence shown here is derived from an EMBL/GenBank/DDBJ whole genome shotgun (WGS) entry which is preliminary data.</text>
</comment>
<dbReference type="Gene3D" id="3.90.1210.10">
    <property type="entry name" value="Antifreeze-like/N-acetylneuraminic acid synthase C-terminal domain"/>
    <property type="match status" value="1"/>
</dbReference>
<dbReference type="CDD" id="cd11614">
    <property type="entry name" value="SAF_CpaB_FlgA_like"/>
    <property type="match status" value="1"/>
</dbReference>
<organism evidence="4 5">
    <name type="scientific">Zavarzinia compransoris</name>
    <dbReference type="NCBI Taxonomy" id="1264899"/>
    <lineage>
        <taxon>Bacteria</taxon>
        <taxon>Pseudomonadati</taxon>
        <taxon>Pseudomonadota</taxon>
        <taxon>Alphaproteobacteria</taxon>
        <taxon>Rhodospirillales</taxon>
        <taxon>Zavarziniaceae</taxon>
        <taxon>Zavarzinia</taxon>
    </lineage>
</organism>
<protein>
    <submittedName>
        <fullName evidence="4">Flp pilus assembly protein CpaB</fullName>
    </submittedName>
</protein>
<dbReference type="NCBIfam" id="TIGR03177">
    <property type="entry name" value="pilus_cpaB"/>
    <property type="match status" value="1"/>
</dbReference>
<evidence type="ECO:0000313" key="4">
    <source>
        <dbReference type="EMBL" id="PWR17760.1"/>
    </source>
</evidence>
<feature type="region of interest" description="Disordered" evidence="1">
    <location>
        <begin position="257"/>
        <end position="281"/>
    </location>
</feature>
<dbReference type="EMBL" id="QGLF01000008">
    <property type="protein sequence ID" value="PWR17760.1"/>
    <property type="molecule type" value="Genomic_DNA"/>
</dbReference>
<reference evidence="5" key="1">
    <citation type="submission" date="2018-05" db="EMBL/GenBank/DDBJ databases">
        <title>Zavarzinia sp. HR-AS.</title>
        <authorList>
            <person name="Lee Y."/>
            <person name="Jeon C.O."/>
        </authorList>
    </citation>
    <scope>NUCLEOTIDE SEQUENCE [LARGE SCALE GENOMIC DNA]</scope>
    <source>
        <strain evidence="5">DSM 1231</strain>
    </source>
</reference>
<dbReference type="SMART" id="SM00858">
    <property type="entry name" value="SAF"/>
    <property type="match status" value="1"/>
</dbReference>
<keyword evidence="5" id="KW-1185">Reference proteome</keyword>
<dbReference type="OrthoDB" id="163768at2"/>
<proteinExistence type="predicted"/>
<name>A0A317DUV5_9PROT</name>
<keyword evidence="2" id="KW-1133">Transmembrane helix</keyword>